<evidence type="ECO:0000259" key="1">
    <source>
        <dbReference type="Pfam" id="PF00534"/>
    </source>
</evidence>
<dbReference type="PANTHER" id="PTHR45947">
    <property type="entry name" value="SULFOQUINOVOSYL TRANSFERASE SQD2"/>
    <property type="match status" value="1"/>
</dbReference>
<dbReference type="InterPro" id="IPR001296">
    <property type="entry name" value="Glyco_trans_1"/>
</dbReference>
<dbReference type="SUPFAM" id="SSF53756">
    <property type="entry name" value="UDP-Glycosyltransferase/glycogen phosphorylase"/>
    <property type="match status" value="1"/>
</dbReference>
<reference evidence="2 3" key="1">
    <citation type="journal article" date="2017" name="BMC Genomics">
        <title>Comparative and functional genomics of the Lactococcus lactis taxon; insights into evolution and niche adaptation.</title>
        <authorList>
            <person name="Kelleher P."/>
            <person name="Bottacini F."/>
            <person name="Mahony J."/>
            <person name="Kilcawley K.N."/>
            <person name="van Sinderen D."/>
        </authorList>
    </citation>
    <scope>NUCLEOTIDE SEQUENCE [LARGE SCALE GENOMIC DNA]</scope>
    <source>
        <strain evidence="2 3">275</strain>
    </source>
</reference>
<dbReference type="Pfam" id="PF00534">
    <property type="entry name" value="Glycos_transf_1"/>
    <property type="match status" value="1"/>
</dbReference>
<proteinExistence type="predicted"/>
<dbReference type="PANTHER" id="PTHR45947:SF3">
    <property type="entry name" value="SULFOQUINOVOSYL TRANSFERASE SQD2"/>
    <property type="match status" value="1"/>
</dbReference>
<sequence>MKKILFVSPTGTLDNGAEISIYHLMAHLAKKGHKVINVAPIYLGEPENMHDEYIANFASQSIETHLLRAAKWWWEDAPGGLPADEETRTYYYRENISRIKNIIIDNEIDLVISNTVNVFQGAVAAACESTAHFWLIHEFPFDEFAYYASKIDFIEEQSDEIYSVDGLLNLELNNLFTSNIRKFVPYSDIEKITLKNGNISRLVCVGRISERKNPLELIKAFSQVNINNLELVFIGNSDENVQKECQDYINKKNIKNINFVGYMENPWEYFTDKDIFVSSSSLETFGLVYVEALLNGIPTIISDNPGYRSAMKIFEIGQMYELGNVEQLTQVIKEVVSNYDFYKKNSLENLEKVQQRYSVENCYKELVESIETLPVVENKPLRHLSKLLTINPPRTVYNSYLGRVKRKVKKLLKKV</sequence>
<dbReference type="Gene3D" id="3.40.50.2000">
    <property type="entry name" value="Glycogen Phosphorylase B"/>
    <property type="match status" value="2"/>
</dbReference>
<dbReference type="AlphaFoldDB" id="A0A1V0ND87"/>
<name>A0A1V0ND87_LACLL</name>
<dbReference type="InterPro" id="IPR050194">
    <property type="entry name" value="Glycosyltransferase_grp1"/>
</dbReference>
<dbReference type="Proteomes" id="UP000192085">
    <property type="component" value="Chromosome"/>
</dbReference>
<evidence type="ECO:0000313" key="2">
    <source>
        <dbReference type="EMBL" id="ARD97880.1"/>
    </source>
</evidence>
<feature type="domain" description="Glycosyl transferase family 1" evidence="1">
    <location>
        <begin position="190"/>
        <end position="343"/>
    </location>
</feature>
<protein>
    <recommendedName>
        <fullName evidence="1">Glycosyl transferase family 1 domain-containing protein</fullName>
    </recommendedName>
</protein>
<dbReference type="CDD" id="cd03801">
    <property type="entry name" value="GT4_PimA-like"/>
    <property type="match status" value="1"/>
</dbReference>
<organism evidence="2 3">
    <name type="scientific">Lactococcus lactis subsp. lactis</name>
    <name type="common">Streptococcus lactis</name>
    <dbReference type="NCBI Taxonomy" id="1360"/>
    <lineage>
        <taxon>Bacteria</taxon>
        <taxon>Bacillati</taxon>
        <taxon>Bacillota</taxon>
        <taxon>Bacilli</taxon>
        <taxon>Lactobacillales</taxon>
        <taxon>Streptococcaceae</taxon>
        <taxon>Lactococcus</taxon>
    </lineage>
</organism>
<dbReference type="EMBL" id="CP015897">
    <property type="protein sequence ID" value="ARD97880.1"/>
    <property type="molecule type" value="Genomic_DNA"/>
</dbReference>
<dbReference type="RefSeq" id="WP_003129805.1">
    <property type="nucleotide sequence ID" value="NZ_BJMA01000007.1"/>
</dbReference>
<evidence type="ECO:0000313" key="3">
    <source>
        <dbReference type="Proteomes" id="UP000192085"/>
    </source>
</evidence>
<dbReference type="GO" id="GO:0016757">
    <property type="term" value="F:glycosyltransferase activity"/>
    <property type="evidence" value="ECO:0007669"/>
    <property type="project" value="InterPro"/>
</dbReference>
<gene>
    <name evidence="2" type="ORF">LL275_0243</name>
</gene>
<accession>A0A1V0ND87</accession>